<dbReference type="STRING" id="1120996.SAMN02746066_03450"/>
<evidence type="ECO:0000256" key="1">
    <source>
        <dbReference type="ARBA" id="ARBA00023121"/>
    </source>
</evidence>
<accession>A0A1M7LVR5</accession>
<organism evidence="2 3">
    <name type="scientific">Anaerosporobacter mobilis DSM 15930</name>
    <dbReference type="NCBI Taxonomy" id="1120996"/>
    <lineage>
        <taxon>Bacteria</taxon>
        <taxon>Bacillati</taxon>
        <taxon>Bacillota</taxon>
        <taxon>Clostridia</taxon>
        <taxon>Lachnospirales</taxon>
        <taxon>Lachnospiraceae</taxon>
        <taxon>Anaerosporobacter</taxon>
    </lineage>
</organism>
<dbReference type="InterPro" id="IPR050270">
    <property type="entry name" value="DegV_domain_contain"/>
</dbReference>
<dbReference type="Gene3D" id="3.40.50.10170">
    <property type="match status" value="1"/>
</dbReference>
<evidence type="ECO:0000313" key="2">
    <source>
        <dbReference type="EMBL" id="SHM82440.1"/>
    </source>
</evidence>
<dbReference type="SUPFAM" id="SSF82549">
    <property type="entry name" value="DAK1/DegV-like"/>
    <property type="match status" value="1"/>
</dbReference>
<dbReference type="GO" id="GO:0008289">
    <property type="term" value="F:lipid binding"/>
    <property type="evidence" value="ECO:0007669"/>
    <property type="project" value="UniProtKB-KW"/>
</dbReference>
<dbReference type="InterPro" id="IPR043168">
    <property type="entry name" value="DegV_C"/>
</dbReference>
<dbReference type="OrthoDB" id="9780660at2"/>
<dbReference type="AlphaFoldDB" id="A0A1M7LVR5"/>
<gene>
    <name evidence="2" type="ORF">SAMN02746066_03450</name>
</gene>
<name>A0A1M7LVR5_9FIRM</name>
<dbReference type="RefSeq" id="WP_073289645.1">
    <property type="nucleotide sequence ID" value="NZ_FRCP01000018.1"/>
</dbReference>
<dbReference type="InterPro" id="IPR003797">
    <property type="entry name" value="DegV"/>
</dbReference>
<reference evidence="2 3" key="1">
    <citation type="submission" date="2016-11" db="EMBL/GenBank/DDBJ databases">
        <authorList>
            <person name="Jaros S."/>
            <person name="Januszkiewicz K."/>
            <person name="Wedrychowicz H."/>
        </authorList>
    </citation>
    <scope>NUCLEOTIDE SEQUENCE [LARGE SCALE GENOMIC DNA]</scope>
    <source>
        <strain evidence="2 3">DSM 15930</strain>
    </source>
</reference>
<dbReference type="NCBIfam" id="TIGR00762">
    <property type="entry name" value="DegV"/>
    <property type="match status" value="1"/>
</dbReference>
<evidence type="ECO:0000313" key="3">
    <source>
        <dbReference type="Proteomes" id="UP000184038"/>
    </source>
</evidence>
<sequence length="299" mass="33824">MGYVIISDGGCDLEQKYLLDNNLVIVPCYVSFDGNTYLRNYVDISVEEFYNKIKEENIFPRTSLPAVHDYYVVFEQLAKTGDKVLCICMTSNLSGSYQSAINAKDMILEKYQDAIIHIIDSRVNTVLQGLLIQECVRLKKSGMEIETLIQYIEGVKNTGRIYFAIGNMKLLSKGGRTQNLARLVNIKVGIKPVLMLRDGEHHFVGMTRNRQKSIIKLLDAVCDYFKNTKKSPKEYLWVVGYGLDIEEANILKEKLEEMLDIKSIVKIQRIGVIIASHTGPHPIGVAFMKKSDMLGGNNE</sequence>
<dbReference type="EMBL" id="FRCP01000018">
    <property type="protein sequence ID" value="SHM82440.1"/>
    <property type="molecule type" value="Genomic_DNA"/>
</dbReference>
<dbReference type="PANTHER" id="PTHR33434:SF2">
    <property type="entry name" value="FATTY ACID-BINDING PROTEIN TM_1468"/>
    <property type="match status" value="1"/>
</dbReference>
<dbReference type="Proteomes" id="UP000184038">
    <property type="component" value="Unassembled WGS sequence"/>
</dbReference>
<keyword evidence="3" id="KW-1185">Reference proteome</keyword>
<dbReference type="Gene3D" id="3.30.1180.10">
    <property type="match status" value="1"/>
</dbReference>
<dbReference type="Pfam" id="PF02645">
    <property type="entry name" value="DegV"/>
    <property type="match status" value="1"/>
</dbReference>
<protein>
    <submittedName>
        <fullName evidence="2">EDD domain protein, DegV family</fullName>
    </submittedName>
</protein>
<proteinExistence type="predicted"/>
<dbReference type="PROSITE" id="PS51482">
    <property type="entry name" value="DEGV"/>
    <property type="match status" value="1"/>
</dbReference>
<keyword evidence="1" id="KW-0446">Lipid-binding</keyword>
<dbReference type="PANTHER" id="PTHR33434">
    <property type="entry name" value="DEGV DOMAIN-CONTAINING PROTEIN DR_1986-RELATED"/>
    <property type="match status" value="1"/>
</dbReference>